<feature type="compositionally biased region" description="Polar residues" evidence="1">
    <location>
        <begin position="319"/>
        <end position="337"/>
    </location>
</feature>
<feature type="compositionally biased region" description="Basic and acidic residues" evidence="1">
    <location>
        <begin position="47"/>
        <end position="60"/>
    </location>
</feature>
<dbReference type="AlphaFoldDB" id="A0A2T3ATN5"/>
<gene>
    <name evidence="2" type="ORF">M430DRAFT_30734</name>
</gene>
<dbReference type="RefSeq" id="XP_024718034.1">
    <property type="nucleotide sequence ID" value="XM_024865971.1"/>
</dbReference>
<feature type="compositionally biased region" description="Polar residues" evidence="1">
    <location>
        <begin position="296"/>
        <end position="309"/>
    </location>
</feature>
<dbReference type="OrthoDB" id="3593954at2759"/>
<sequence length="453" mass="49831">MPPNVSISDDSCTLDTHGKSKWKRQSSPAADMEPASPQRTHMPSKRQRLDSNDQKEKSTRVSDTLLKALGCEELSSIHPTAYVQDNRIVIPSVSAEMYRSAREQVFAATGSKRIRLEHFSSRTKSELVITMPTQIHEMMKAFATEIKAQMFVPDSDTSQAFMPPSWREQRVLETGSFSLRHGSHTSQFEPDASLAFEPKNPFLVLEVAITQDAKSVKRKARHYITGSRGKIAYVVVITVRRMKNQMVEQGGGQSNKDGTLESKDDLRNEASDTTRTDIPGDANQHGNDGQREETESMTSTLTDPPSDLSQWDVFPPQSPSEDQASPRSTGLGNATTSSVSIPPLLYRVLDTNDVLNTNDSVYASVFKSVSISSPTVDSTQQVRRVMQPLIEEVEVYPRPTAASFSISWSDIAKSAPRGAGESVHINLEPLSRLAQVMAGHVEGSDDGFSALSS</sequence>
<organism evidence="2 3">
    <name type="scientific">Amorphotheca resinae ATCC 22711</name>
    <dbReference type="NCBI Taxonomy" id="857342"/>
    <lineage>
        <taxon>Eukaryota</taxon>
        <taxon>Fungi</taxon>
        <taxon>Dikarya</taxon>
        <taxon>Ascomycota</taxon>
        <taxon>Pezizomycotina</taxon>
        <taxon>Leotiomycetes</taxon>
        <taxon>Helotiales</taxon>
        <taxon>Amorphothecaceae</taxon>
        <taxon>Amorphotheca</taxon>
    </lineage>
</organism>
<dbReference type="GeneID" id="36574052"/>
<feature type="compositionally biased region" description="Polar residues" evidence="1">
    <location>
        <begin position="1"/>
        <end position="14"/>
    </location>
</feature>
<feature type="compositionally biased region" description="Basic and acidic residues" evidence="1">
    <location>
        <begin position="258"/>
        <end position="275"/>
    </location>
</feature>
<accession>A0A2T3ATN5</accession>
<keyword evidence="3" id="KW-1185">Reference proteome</keyword>
<name>A0A2T3ATN5_AMORE</name>
<dbReference type="InParanoid" id="A0A2T3ATN5"/>
<evidence type="ECO:0000313" key="2">
    <source>
        <dbReference type="EMBL" id="PSS10855.1"/>
    </source>
</evidence>
<dbReference type="EMBL" id="KZ679016">
    <property type="protein sequence ID" value="PSS10855.1"/>
    <property type="molecule type" value="Genomic_DNA"/>
</dbReference>
<feature type="region of interest" description="Disordered" evidence="1">
    <location>
        <begin position="246"/>
        <end position="337"/>
    </location>
</feature>
<evidence type="ECO:0000256" key="1">
    <source>
        <dbReference type="SAM" id="MobiDB-lite"/>
    </source>
</evidence>
<evidence type="ECO:0000313" key="3">
    <source>
        <dbReference type="Proteomes" id="UP000241818"/>
    </source>
</evidence>
<protein>
    <submittedName>
        <fullName evidence="2">Uncharacterized protein</fullName>
    </submittedName>
</protein>
<proteinExistence type="predicted"/>
<dbReference type="Proteomes" id="UP000241818">
    <property type="component" value="Unassembled WGS sequence"/>
</dbReference>
<feature type="region of interest" description="Disordered" evidence="1">
    <location>
        <begin position="1"/>
        <end position="61"/>
    </location>
</feature>
<reference evidence="2 3" key="1">
    <citation type="journal article" date="2018" name="New Phytol.">
        <title>Comparative genomics and transcriptomics depict ericoid mycorrhizal fungi as versatile saprotrophs and plant mutualists.</title>
        <authorList>
            <person name="Martino E."/>
            <person name="Morin E."/>
            <person name="Grelet G.A."/>
            <person name="Kuo A."/>
            <person name="Kohler A."/>
            <person name="Daghino S."/>
            <person name="Barry K.W."/>
            <person name="Cichocki N."/>
            <person name="Clum A."/>
            <person name="Dockter R.B."/>
            <person name="Hainaut M."/>
            <person name="Kuo R.C."/>
            <person name="LaButti K."/>
            <person name="Lindahl B.D."/>
            <person name="Lindquist E.A."/>
            <person name="Lipzen A."/>
            <person name="Khouja H.R."/>
            <person name="Magnuson J."/>
            <person name="Murat C."/>
            <person name="Ohm R.A."/>
            <person name="Singer S.W."/>
            <person name="Spatafora J.W."/>
            <person name="Wang M."/>
            <person name="Veneault-Fourrey C."/>
            <person name="Henrissat B."/>
            <person name="Grigoriev I.V."/>
            <person name="Martin F.M."/>
            <person name="Perotto S."/>
        </authorList>
    </citation>
    <scope>NUCLEOTIDE SEQUENCE [LARGE SCALE GENOMIC DNA]</scope>
    <source>
        <strain evidence="2 3">ATCC 22711</strain>
    </source>
</reference>